<proteinExistence type="predicted"/>
<evidence type="ECO:0000313" key="3">
    <source>
        <dbReference type="EMBL" id="MFC0081573.1"/>
    </source>
</evidence>
<evidence type="ECO:0000313" key="4">
    <source>
        <dbReference type="Proteomes" id="UP001589788"/>
    </source>
</evidence>
<dbReference type="Gene3D" id="3.40.50.12780">
    <property type="entry name" value="N-terminal domain of ligase-like"/>
    <property type="match status" value="1"/>
</dbReference>
<dbReference type="InterPro" id="IPR025110">
    <property type="entry name" value="AMP-bd_C"/>
</dbReference>
<dbReference type="Gene3D" id="3.30.300.30">
    <property type="match status" value="1"/>
</dbReference>
<dbReference type="InterPro" id="IPR020845">
    <property type="entry name" value="AMP-binding_CS"/>
</dbReference>
<dbReference type="Proteomes" id="UP001589788">
    <property type="component" value="Unassembled WGS sequence"/>
</dbReference>
<organism evidence="3 4">
    <name type="scientific">Aciditerrimonas ferrireducens</name>
    <dbReference type="NCBI Taxonomy" id="667306"/>
    <lineage>
        <taxon>Bacteria</taxon>
        <taxon>Bacillati</taxon>
        <taxon>Actinomycetota</taxon>
        <taxon>Acidimicrobiia</taxon>
        <taxon>Acidimicrobiales</taxon>
        <taxon>Acidimicrobiaceae</taxon>
        <taxon>Aciditerrimonas</taxon>
    </lineage>
</organism>
<feature type="domain" description="AMP-dependent synthetase/ligase" evidence="1">
    <location>
        <begin position="74"/>
        <end position="250"/>
    </location>
</feature>
<accession>A0ABV6C1J8</accession>
<dbReference type="SUPFAM" id="SSF56801">
    <property type="entry name" value="Acetyl-CoA synthetase-like"/>
    <property type="match status" value="1"/>
</dbReference>
<dbReference type="EMBL" id="JBHLYQ010000037">
    <property type="protein sequence ID" value="MFC0081573.1"/>
    <property type="molecule type" value="Genomic_DNA"/>
</dbReference>
<dbReference type="InterPro" id="IPR000873">
    <property type="entry name" value="AMP-dep_synth/lig_dom"/>
</dbReference>
<protein>
    <submittedName>
        <fullName evidence="3">Class I adenylate-forming enzyme family protein</fullName>
    </submittedName>
</protein>
<dbReference type="PANTHER" id="PTHR43767">
    <property type="entry name" value="LONG-CHAIN-FATTY-ACID--COA LIGASE"/>
    <property type="match status" value="1"/>
</dbReference>
<feature type="domain" description="AMP-binding enzyme C-terminal" evidence="2">
    <location>
        <begin position="299"/>
        <end position="374"/>
    </location>
</feature>
<dbReference type="PROSITE" id="PS00455">
    <property type="entry name" value="AMP_BINDING"/>
    <property type="match status" value="1"/>
</dbReference>
<gene>
    <name evidence="3" type="ORF">ACFFRE_05355</name>
</gene>
<dbReference type="InterPro" id="IPR045851">
    <property type="entry name" value="AMP-bd_C_sf"/>
</dbReference>
<dbReference type="Pfam" id="PF00501">
    <property type="entry name" value="AMP-binding"/>
    <property type="match status" value="1"/>
</dbReference>
<dbReference type="Pfam" id="PF13193">
    <property type="entry name" value="AMP-binding_C"/>
    <property type="match status" value="1"/>
</dbReference>
<evidence type="ECO:0000259" key="1">
    <source>
        <dbReference type="Pfam" id="PF00501"/>
    </source>
</evidence>
<dbReference type="InterPro" id="IPR050237">
    <property type="entry name" value="ATP-dep_AMP-bd_enzyme"/>
</dbReference>
<sequence length="391" mass="40310">MRNVVAVDLPGGPAFVAALQRVWDAGDAALPLDRRLPPPARAAVLQALAPTHLLGEDGEWRRLPGGRPCEDGDALVLATSGTTGQPKGVVLTRQAVAASAAATHARLGADPARHAWVACLPLAHVGGLAVVTRALLGGFPLEVHDGFQAEAVTQAAARLRAAGRSPLVSLVATALRRVDPAVFDRILLGAAAPPADVPPNVVVTYGMTETGSGVVYDGIPLEGVEVAIGDGQRGQLGEVLLRGPMLLRTYRHGPAPFLPGGWLPTGDGGRITPEGRLEVQGRLAEVIVTGGEKVWPAAVERVLQQQAGVAEVAVVGRPDPEWGQAVVALVVPSPTAPPPRREALAEAVKATVSPWAAPKEVVLVDALPRTPSGKVARSRLAALLEQAGAGR</sequence>
<keyword evidence="4" id="KW-1185">Reference proteome</keyword>
<dbReference type="InterPro" id="IPR042099">
    <property type="entry name" value="ANL_N_sf"/>
</dbReference>
<evidence type="ECO:0000259" key="2">
    <source>
        <dbReference type="Pfam" id="PF13193"/>
    </source>
</evidence>
<dbReference type="PANTHER" id="PTHR43767:SF1">
    <property type="entry name" value="NONRIBOSOMAL PEPTIDE SYNTHASE PES1 (EUROFUNG)-RELATED"/>
    <property type="match status" value="1"/>
</dbReference>
<reference evidence="3 4" key="1">
    <citation type="submission" date="2024-09" db="EMBL/GenBank/DDBJ databases">
        <authorList>
            <person name="Sun Q."/>
            <person name="Mori K."/>
        </authorList>
    </citation>
    <scope>NUCLEOTIDE SEQUENCE [LARGE SCALE GENOMIC DNA]</scope>
    <source>
        <strain evidence="3 4">JCM 15389</strain>
    </source>
</reference>
<dbReference type="RefSeq" id="WP_377788856.1">
    <property type="nucleotide sequence ID" value="NZ_JBHLYQ010000037.1"/>
</dbReference>
<dbReference type="CDD" id="cd04433">
    <property type="entry name" value="AFD_class_I"/>
    <property type="match status" value="1"/>
</dbReference>
<comment type="caution">
    <text evidence="3">The sequence shown here is derived from an EMBL/GenBank/DDBJ whole genome shotgun (WGS) entry which is preliminary data.</text>
</comment>
<name>A0ABV6C1J8_9ACTN</name>